<dbReference type="Proteomes" id="UP000671879">
    <property type="component" value="Chromosome"/>
</dbReference>
<accession>A0A9Q7AMM5</accession>
<name>A0A9Q7AMM5_9BACT</name>
<proteinExistence type="predicted"/>
<protein>
    <submittedName>
        <fullName evidence="2">Methylenetetrahydromethanopterin dehydrogenase</fullName>
    </submittedName>
</protein>
<feature type="domain" description="Methylene-tetrahydromethanopterin dehydrogenase N-terminal" evidence="1">
    <location>
        <begin position="16"/>
        <end position="96"/>
    </location>
</feature>
<dbReference type="Pfam" id="PF09176">
    <property type="entry name" value="Mpt_N"/>
    <property type="match status" value="1"/>
</dbReference>
<dbReference type="SUPFAM" id="SSF51735">
    <property type="entry name" value="NAD(P)-binding Rossmann-fold domains"/>
    <property type="match status" value="1"/>
</dbReference>
<evidence type="ECO:0000259" key="1">
    <source>
        <dbReference type="Pfam" id="PF09176"/>
    </source>
</evidence>
<dbReference type="InterPro" id="IPR036291">
    <property type="entry name" value="NAD(P)-bd_dom_sf"/>
</dbReference>
<dbReference type="RefSeq" id="WP_274372887.1">
    <property type="nucleotide sequence ID" value="NZ_CP072943.1"/>
</dbReference>
<sequence length="288" mass="29696">MKKILLQLDSDGQPSVFDAVAALDGGAEVLLRHGGVTVEAVSGLVHGVIFTRGPEDLHGSAIFIGGSDVARGEALLEATRKAFFGPLQVSVLFDANGCNTTAAAAVAKMAASLGGLEGKRVTVLGGTGPVGLRGAALLALDGAQVRLTSRRADRATEAVARLKARFGVDVEAAVVSDDDERDRALGGTQAVLAAGAAGVTLLRQSLWQSLPELRVLADVNAVPPLGIEGVKSHWDGRDVEGKILFGALAIGGLKMKIHKAAVARLFESNDAVLDAEELFALAKERLGL</sequence>
<dbReference type="Gene3D" id="3.40.50.720">
    <property type="entry name" value="NAD(P)-binding Rossmann-like Domain"/>
    <property type="match status" value="1"/>
</dbReference>
<evidence type="ECO:0000313" key="3">
    <source>
        <dbReference type="Proteomes" id="UP000671879"/>
    </source>
</evidence>
<dbReference type="AlphaFoldDB" id="A0A9Q7AMM5"/>
<dbReference type="InterPro" id="IPR015259">
    <property type="entry name" value="Methyl-teptahyd_DH_N"/>
</dbReference>
<dbReference type="SUPFAM" id="SSF53223">
    <property type="entry name" value="Aminoacid dehydrogenase-like, N-terminal domain"/>
    <property type="match status" value="1"/>
</dbReference>
<dbReference type="InterPro" id="IPR046346">
    <property type="entry name" value="Aminoacid_DH-like_N_sf"/>
</dbReference>
<dbReference type="InterPro" id="IPR037089">
    <property type="entry name" value="Methyl-teptahyd_DH_N_sf"/>
</dbReference>
<keyword evidence="3" id="KW-1185">Reference proteome</keyword>
<dbReference type="Gene3D" id="3.40.50.10280">
    <property type="entry name" value="Methylene-tetrahydromethanopterin dehydrogenase, N-terminal domain"/>
    <property type="match status" value="1"/>
</dbReference>
<gene>
    <name evidence="2" type="ORF">KAR29_10190</name>
</gene>
<reference evidence="3" key="1">
    <citation type="submission" date="2021-04" db="EMBL/GenBank/DDBJ databases">
        <title>A novel Synergistetes isolate from a pyrite-forming mixed culture.</title>
        <authorList>
            <person name="Bunk B."/>
            <person name="Sproer C."/>
            <person name="Spring S."/>
            <person name="Pester M."/>
        </authorList>
    </citation>
    <scope>NUCLEOTIDE SEQUENCE [LARGE SCALE GENOMIC DNA]</scope>
    <source>
        <strain evidence="3">J.5.4.2-T.3.5.2</strain>
    </source>
</reference>
<dbReference type="KEGG" id="aram:KAR29_10190"/>
<dbReference type="EMBL" id="CP072943">
    <property type="protein sequence ID" value="QTX31712.1"/>
    <property type="molecule type" value="Genomic_DNA"/>
</dbReference>
<organism evidence="2 3">
    <name type="scientific">Aminithiophilus ramosus</name>
    <dbReference type="NCBI Taxonomy" id="3029084"/>
    <lineage>
        <taxon>Bacteria</taxon>
        <taxon>Thermotogati</taxon>
        <taxon>Synergistota</taxon>
        <taxon>Synergistia</taxon>
        <taxon>Synergistales</taxon>
        <taxon>Aminithiophilaceae</taxon>
        <taxon>Aminithiophilus</taxon>
    </lineage>
</organism>
<evidence type="ECO:0000313" key="2">
    <source>
        <dbReference type="EMBL" id="QTX31712.1"/>
    </source>
</evidence>